<dbReference type="GO" id="GO:0005634">
    <property type="term" value="C:nucleus"/>
    <property type="evidence" value="ECO:0007669"/>
    <property type="project" value="UniProtKB-SubCell"/>
</dbReference>
<keyword evidence="6" id="KW-0010">Activator</keyword>
<feature type="coiled-coil region" evidence="9">
    <location>
        <begin position="110"/>
        <end position="137"/>
    </location>
</feature>
<comment type="subcellular location">
    <subcellularLocation>
        <location evidence="1">Nucleus</location>
    </subcellularLocation>
</comment>
<evidence type="ECO:0000256" key="4">
    <source>
        <dbReference type="ARBA" id="ARBA00023015"/>
    </source>
</evidence>
<evidence type="ECO:0000259" key="11">
    <source>
        <dbReference type="Pfam" id="PF16019"/>
    </source>
</evidence>
<dbReference type="PRINTS" id="PR02031">
    <property type="entry name" value="CYSSERRICHNP"/>
</dbReference>
<evidence type="ECO:0000313" key="13">
    <source>
        <dbReference type="Proteomes" id="UP001634394"/>
    </source>
</evidence>
<dbReference type="GO" id="GO:0006915">
    <property type="term" value="P:apoptotic process"/>
    <property type="evidence" value="ECO:0007669"/>
    <property type="project" value="UniProtKB-KW"/>
</dbReference>
<dbReference type="Pfam" id="PF16019">
    <property type="entry name" value="CSRNP_N"/>
    <property type="match status" value="1"/>
</dbReference>
<evidence type="ECO:0000256" key="6">
    <source>
        <dbReference type="ARBA" id="ARBA00023159"/>
    </source>
</evidence>
<keyword evidence="5" id="KW-0238">DNA-binding</keyword>
<comment type="similarity">
    <text evidence="2">Belongs to the AXUD1 family.</text>
</comment>
<dbReference type="InterPro" id="IPR023260">
    <property type="entry name" value="Cys/Ser-rich_nuc_prot"/>
</dbReference>
<sequence>MPKRKLEDLDGFTPPTSESDDNSSSSSVVTDGSTDVSSYGSSKPKRPKKSVKFEGVTVFYFPRTQGFTCVPSEGGSTLGMADKHLFMEEFSLKEYAREQRQIHRAVLEKQRDEGTLLEGLEQKLAEMEEEDLNSDDSDWEMDEIDDYYFLQPVPIRQRRTMLRSAGIKKIDGNEKDECKQIRSSRELCGCDCKLYCEPGTCACSLAGIKCQVDRMSFPCGCTKDGCANVQGRIEFNPIRVRTHFIHTLMRIELEKKEVSPPNKDINRNDSEDLSRNGNHRDFKELSHFNSNERGSCRDCQASEMCHAMMQEVQFATMEAEQQRTSFIASTYNAQYKVPSTTSNLQNCPTDLPAPSVPQIMFNNTEEECYVDNTISLFDYKNEESSYSEGSDCSNEGRTPIAGQVSSYVKSYQDLGNFPTISNNSSTVLSNKPNDGFMLENGMGQKYSSPLVADGNVYKLQPISSMLNSVHGQNAEWNNMNSKQYTQSDLLPFDDTTSSCCSYTTMTNTTSDQIAETCPAISSHMNKLLSDQFNNKEEEITPGVEFTSSCDATPTNLSPNHLGLDTVPFDYLDDGNNPGKSILQLNTNNSNVESHGILIPLAFGDTNEPMGTLAHSLINGYMSPIYNRDGIVSKRYSISLQEAGNARRDNVISKLKPIDSSDSSNFGEIIKESIVETVSA</sequence>
<feature type="domain" description="Cysteine/serine-rich nuclear protein N-terminal" evidence="11">
    <location>
        <begin position="47"/>
        <end position="255"/>
    </location>
</feature>
<proteinExistence type="inferred from homology"/>
<evidence type="ECO:0000256" key="5">
    <source>
        <dbReference type="ARBA" id="ARBA00023125"/>
    </source>
</evidence>
<organism evidence="12 13">
    <name type="scientific">Sinanodonta woodiana</name>
    <name type="common">Chinese pond mussel</name>
    <name type="synonym">Anodonta woodiana</name>
    <dbReference type="NCBI Taxonomy" id="1069815"/>
    <lineage>
        <taxon>Eukaryota</taxon>
        <taxon>Metazoa</taxon>
        <taxon>Spiralia</taxon>
        <taxon>Lophotrochozoa</taxon>
        <taxon>Mollusca</taxon>
        <taxon>Bivalvia</taxon>
        <taxon>Autobranchia</taxon>
        <taxon>Heteroconchia</taxon>
        <taxon>Palaeoheterodonta</taxon>
        <taxon>Unionida</taxon>
        <taxon>Unionoidea</taxon>
        <taxon>Unionidae</taxon>
        <taxon>Unioninae</taxon>
        <taxon>Sinanodonta</taxon>
    </lineage>
</organism>
<evidence type="ECO:0000256" key="2">
    <source>
        <dbReference type="ARBA" id="ARBA00008548"/>
    </source>
</evidence>
<name>A0ABD3V0C8_SINWO</name>
<reference evidence="12 13" key="1">
    <citation type="submission" date="2024-11" db="EMBL/GenBank/DDBJ databases">
        <title>Chromosome-level genome assembly of the freshwater bivalve Anodonta woodiana.</title>
        <authorList>
            <person name="Chen X."/>
        </authorList>
    </citation>
    <scope>NUCLEOTIDE SEQUENCE [LARGE SCALE GENOMIC DNA]</scope>
    <source>
        <strain evidence="12">MN2024</strain>
        <tissue evidence="12">Gills</tissue>
    </source>
</reference>
<keyword evidence="7" id="KW-0804">Transcription</keyword>
<evidence type="ECO:0000256" key="7">
    <source>
        <dbReference type="ARBA" id="ARBA00023163"/>
    </source>
</evidence>
<keyword evidence="13" id="KW-1185">Reference proteome</keyword>
<keyword evidence="3" id="KW-0053">Apoptosis</keyword>
<keyword evidence="8" id="KW-0539">Nucleus</keyword>
<evidence type="ECO:0000256" key="10">
    <source>
        <dbReference type="SAM" id="MobiDB-lite"/>
    </source>
</evidence>
<protein>
    <recommendedName>
        <fullName evidence="11">Cysteine/serine-rich nuclear protein N-terminal domain-containing protein</fullName>
    </recommendedName>
</protein>
<keyword evidence="4" id="KW-0805">Transcription regulation</keyword>
<feature type="region of interest" description="Disordered" evidence="10">
    <location>
        <begin position="259"/>
        <end position="284"/>
    </location>
</feature>
<dbReference type="Proteomes" id="UP001634394">
    <property type="component" value="Unassembled WGS sequence"/>
</dbReference>
<keyword evidence="9" id="KW-0175">Coiled coil</keyword>
<dbReference type="AlphaFoldDB" id="A0ABD3V0C8"/>
<dbReference type="InterPro" id="IPR031972">
    <property type="entry name" value="CSRNP_N"/>
</dbReference>
<dbReference type="PANTHER" id="PTHR13580:SF9">
    <property type="entry name" value="AXIN1 UP-REGULATED 1, ISOFORM A"/>
    <property type="match status" value="1"/>
</dbReference>
<gene>
    <name evidence="12" type="ORF">ACJMK2_014089</name>
</gene>
<evidence type="ECO:0000256" key="3">
    <source>
        <dbReference type="ARBA" id="ARBA00022703"/>
    </source>
</evidence>
<dbReference type="EMBL" id="JBJQND010000014">
    <property type="protein sequence ID" value="KAL3854850.1"/>
    <property type="molecule type" value="Genomic_DNA"/>
</dbReference>
<dbReference type="PANTHER" id="PTHR13580">
    <property type="entry name" value="TGF-BETA INDUCED APOPTOSIS PROTEIN"/>
    <property type="match status" value="1"/>
</dbReference>
<evidence type="ECO:0000256" key="8">
    <source>
        <dbReference type="ARBA" id="ARBA00023242"/>
    </source>
</evidence>
<evidence type="ECO:0000313" key="12">
    <source>
        <dbReference type="EMBL" id="KAL3854850.1"/>
    </source>
</evidence>
<accession>A0ABD3V0C8</accession>
<evidence type="ECO:0000256" key="9">
    <source>
        <dbReference type="SAM" id="Coils"/>
    </source>
</evidence>
<feature type="compositionally biased region" description="Low complexity" evidence="10">
    <location>
        <begin position="22"/>
        <end position="42"/>
    </location>
</feature>
<feature type="region of interest" description="Disordered" evidence="10">
    <location>
        <begin position="1"/>
        <end position="48"/>
    </location>
</feature>
<dbReference type="GO" id="GO:0003677">
    <property type="term" value="F:DNA binding"/>
    <property type="evidence" value="ECO:0007669"/>
    <property type="project" value="UniProtKB-KW"/>
</dbReference>
<comment type="caution">
    <text evidence="12">The sequence shown here is derived from an EMBL/GenBank/DDBJ whole genome shotgun (WGS) entry which is preliminary data.</text>
</comment>
<evidence type="ECO:0000256" key="1">
    <source>
        <dbReference type="ARBA" id="ARBA00004123"/>
    </source>
</evidence>